<name>A0A1T4ZR54_9FLAO</name>
<keyword evidence="2" id="KW-1185">Reference proteome</keyword>
<dbReference type="Proteomes" id="UP000190339">
    <property type="component" value="Unassembled WGS sequence"/>
</dbReference>
<evidence type="ECO:0000313" key="2">
    <source>
        <dbReference type="Proteomes" id="UP000190339"/>
    </source>
</evidence>
<proteinExistence type="predicted"/>
<reference evidence="2" key="1">
    <citation type="submission" date="2017-02" db="EMBL/GenBank/DDBJ databases">
        <authorList>
            <person name="Varghese N."/>
            <person name="Submissions S."/>
        </authorList>
    </citation>
    <scope>NUCLEOTIDE SEQUENCE [LARGE SCALE GENOMIC DNA]</scope>
    <source>
        <strain evidence="2">DSM 23546</strain>
    </source>
</reference>
<gene>
    <name evidence="1" type="ORF">SAMN05660866_00159</name>
</gene>
<protein>
    <submittedName>
        <fullName evidence="1">Uncharacterized protein</fullName>
    </submittedName>
</protein>
<dbReference type="EMBL" id="FUYL01000001">
    <property type="protein sequence ID" value="SKB25168.1"/>
    <property type="molecule type" value="Genomic_DNA"/>
</dbReference>
<dbReference type="STRING" id="561365.SAMN05660866_00159"/>
<organism evidence="1 2">
    <name type="scientific">Maribacter arcticus</name>
    <dbReference type="NCBI Taxonomy" id="561365"/>
    <lineage>
        <taxon>Bacteria</taxon>
        <taxon>Pseudomonadati</taxon>
        <taxon>Bacteroidota</taxon>
        <taxon>Flavobacteriia</taxon>
        <taxon>Flavobacteriales</taxon>
        <taxon>Flavobacteriaceae</taxon>
        <taxon>Maribacter</taxon>
    </lineage>
</organism>
<evidence type="ECO:0000313" key="1">
    <source>
        <dbReference type="EMBL" id="SKB25168.1"/>
    </source>
</evidence>
<dbReference type="AlphaFoldDB" id="A0A1T4ZR54"/>
<accession>A0A1T4ZR54</accession>
<sequence>MILILKETLEKNGVSISKLKNICGEFTFDLAMLQNQGEIHVDGEKLRPVI</sequence>